<dbReference type="EMBL" id="KN716200">
    <property type="protein sequence ID" value="KJH50657.1"/>
    <property type="molecule type" value="Genomic_DNA"/>
</dbReference>
<gene>
    <name evidence="3" type="ORF">DICVIV_03177</name>
</gene>
<evidence type="ECO:0000313" key="3">
    <source>
        <dbReference type="EMBL" id="KJH50657.1"/>
    </source>
</evidence>
<evidence type="ECO:0000256" key="2">
    <source>
        <dbReference type="SAM" id="MobiDB-lite"/>
    </source>
</evidence>
<protein>
    <submittedName>
        <fullName evidence="3">Uncharacterized protein</fullName>
    </submittedName>
</protein>
<dbReference type="OrthoDB" id="5868237at2759"/>
<feature type="compositionally biased region" description="Basic residues" evidence="2">
    <location>
        <begin position="112"/>
        <end position="126"/>
    </location>
</feature>
<evidence type="ECO:0000313" key="4">
    <source>
        <dbReference type="Proteomes" id="UP000053766"/>
    </source>
</evidence>
<feature type="coiled-coil region" evidence="1">
    <location>
        <begin position="40"/>
        <end position="67"/>
    </location>
</feature>
<feature type="region of interest" description="Disordered" evidence="2">
    <location>
        <begin position="102"/>
        <end position="131"/>
    </location>
</feature>
<dbReference type="Proteomes" id="UP000053766">
    <property type="component" value="Unassembled WGS sequence"/>
</dbReference>
<accession>A0A0D8Y398</accession>
<reference evidence="4" key="2">
    <citation type="journal article" date="2016" name="Sci. Rep.">
        <title>Dictyocaulus viviparus genome, variome and transcriptome elucidate lungworm biology and support future intervention.</title>
        <authorList>
            <person name="McNulty S.N."/>
            <person name="Strube C."/>
            <person name="Rosa B.A."/>
            <person name="Martin J.C."/>
            <person name="Tyagi R."/>
            <person name="Choi Y.J."/>
            <person name="Wang Q."/>
            <person name="Hallsworth Pepin K."/>
            <person name="Zhang X."/>
            <person name="Ozersky P."/>
            <person name="Wilson R.K."/>
            <person name="Sternberg P.W."/>
            <person name="Gasser R.B."/>
            <person name="Mitreva M."/>
        </authorList>
    </citation>
    <scope>NUCLEOTIDE SEQUENCE [LARGE SCALE GENOMIC DNA]</scope>
    <source>
        <strain evidence="4">HannoverDv2000</strain>
    </source>
</reference>
<keyword evidence="1" id="KW-0175">Coiled coil</keyword>
<dbReference type="AlphaFoldDB" id="A0A0D8Y398"/>
<sequence>MFINRIIMGMRTLLIITTISSMIFFDGSTLNLNEGSNQILKKIRSLREKAKNELTTLTNNEERYLIQKIIIEEDVKYLESNRTKRYAPTNVIKSVKLTRTSSQVTKEYETHQRKHSKHPKQQHRQKSAVQQEFVIHRIRHRYEKLRRIRDRQLRKIQRTKTRHTHQKSVE</sequence>
<name>A0A0D8Y398_DICVI</name>
<keyword evidence="4" id="KW-1185">Reference proteome</keyword>
<evidence type="ECO:0000256" key="1">
    <source>
        <dbReference type="SAM" id="Coils"/>
    </source>
</evidence>
<proteinExistence type="predicted"/>
<organism evidence="3 4">
    <name type="scientific">Dictyocaulus viviparus</name>
    <name type="common">Bovine lungworm</name>
    <dbReference type="NCBI Taxonomy" id="29172"/>
    <lineage>
        <taxon>Eukaryota</taxon>
        <taxon>Metazoa</taxon>
        <taxon>Ecdysozoa</taxon>
        <taxon>Nematoda</taxon>
        <taxon>Chromadorea</taxon>
        <taxon>Rhabditida</taxon>
        <taxon>Rhabditina</taxon>
        <taxon>Rhabditomorpha</taxon>
        <taxon>Strongyloidea</taxon>
        <taxon>Metastrongylidae</taxon>
        <taxon>Dictyocaulus</taxon>
    </lineage>
</organism>
<reference evidence="3 4" key="1">
    <citation type="submission" date="2013-11" db="EMBL/GenBank/DDBJ databases">
        <title>Draft genome of the bovine lungworm Dictyocaulus viviparus.</title>
        <authorList>
            <person name="Mitreva M."/>
        </authorList>
    </citation>
    <scope>NUCLEOTIDE SEQUENCE [LARGE SCALE GENOMIC DNA]</scope>
    <source>
        <strain evidence="3 4">HannoverDv2000</strain>
    </source>
</reference>